<accession>A0A426X0M4</accession>
<gene>
    <name evidence="1" type="ORF">B296_00055281</name>
</gene>
<organism evidence="1 2">
    <name type="scientific">Ensete ventricosum</name>
    <name type="common">Abyssinian banana</name>
    <name type="synonym">Musa ensete</name>
    <dbReference type="NCBI Taxonomy" id="4639"/>
    <lineage>
        <taxon>Eukaryota</taxon>
        <taxon>Viridiplantae</taxon>
        <taxon>Streptophyta</taxon>
        <taxon>Embryophyta</taxon>
        <taxon>Tracheophyta</taxon>
        <taxon>Spermatophyta</taxon>
        <taxon>Magnoliopsida</taxon>
        <taxon>Liliopsida</taxon>
        <taxon>Zingiberales</taxon>
        <taxon>Musaceae</taxon>
        <taxon>Ensete</taxon>
    </lineage>
</organism>
<evidence type="ECO:0000313" key="2">
    <source>
        <dbReference type="Proteomes" id="UP000287651"/>
    </source>
</evidence>
<name>A0A426X0M4_ENSVE</name>
<evidence type="ECO:0000313" key="1">
    <source>
        <dbReference type="EMBL" id="RRT33042.1"/>
    </source>
</evidence>
<protein>
    <submittedName>
        <fullName evidence="1">Uncharacterized protein</fullName>
    </submittedName>
</protein>
<proteinExistence type="predicted"/>
<comment type="caution">
    <text evidence="1">The sequence shown here is derived from an EMBL/GenBank/DDBJ whole genome shotgun (WGS) entry which is preliminary data.</text>
</comment>
<dbReference type="Proteomes" id="UP000287651">
    <property type="component" value="Unassembled WGS sequence"/>
</dbReference>
<dbReference type="EMBL" id="AMZH03030055">
    <property type="protein sequence ID" value="RRT33042.1"/>
    <property type="molecule type" value="Genomic_DNA"/>
</dbReference>
<feature type="non-terminal residue" evidence="1">
    <location>
        <position position="54"/>
    </location>
</feature>
<reference evidence="1 2" key="1">
    <citation type="journal article" date="2014" name="Agronomy (Basel)">
        <title>A Draft Genome Sequence for Ensete ventricosum, the Drought-Tolerant Tree Against Hunger.</title>
        <authorList>
            <person name="Harrison J."/>
            <person name="Moore K.A."/>
            <person name="Paszkiewicz K."/>
            <person name="Jones T."/>
            <person name="Grant M."/>
            <person name="Ambacheew D."/>
            <person name="Muzemil S."/>
            <person name="Studholme D.J."/>
        </authorList>
    </citation>
    <scope>NUCLEOTIDE SEQUENCE [LARGE SCALE GENOMIC DNA]</scope>
</reference>
<sequence length="54" mass="6024">MERHDPILASIRVHALDLCLRKAPCHRSMLHLLCRLSSCSLDTSPSSTQVTPLL</sequence>
<dbReference type="AlphaFoldDB" id="A0A426X0M4"/>